<keyword evidence="3" id="KW-1185">Reference proteome</keyword>
<reference evidence="2 3" key="1">
    <citation type="submission" date="2013-08" db="EMBL/GenBank/DDBJ databases">
        <authorList>
            <person name="Weinstock G."/>
            <person name="Sodergren E."/>
            <person name="Wylie T."/>
            <person name="Fulton L."/>
            <person name="Fulton R."/>
            <person name="Fronick C."/>
            <person name="O'Laughlin M."/>
            <person name="Godfrey J."/>
            <person name="Miner T."/>
            <person name="Herter B."/>
            <person name="Appelbaum E."/>
            <person name="Cordes M."/>
            <person name="Lek S."/>
            <person name="Wollam A."/>
            <person name="Pepin K.H."/>
            <person name="Palsikar V.B."/>
            <person name="Mitreva M."/>
            <person name="Wilson R.K."/>
        </authorList>
    </citation>
    <scope>NUCLEOTIDE SEQUENCE [LARGE SCALE GENOMIC DNA]</scope>
    <source>
        <strain evidence="2 3">ATCC BAA-474</strain>
    </source>
</reference>
<gene>
    <name evidence="2" type="ORF">HMPREF0202_02937</name>
</gene>
<dbReference type="PANTHER" id="PTHR33376">
    <property type="match status" value="1"/>
</dbReference>
<evidence type="ECO:0000313" key="2">
    <source>
        <dbReference type="EMBL" id="ERT63167.1"/>
    </source>
</evidence>
<dbReference type="AlphaFoldDB" id="U7UUR8"/>
<dbReference type="STRING" id="1319815.HMPREF0202_02937"/>
<sequence>MGGDQMKKGFLKVLMLVLSIFLVGCGGEKEKTDGVQQAKAPQKKVIKMSMKFVEDEQTAKTFHQVANKINDRLKDNLEIQVFTGGQLPIGKDSMEQVVGGANWISVDGINFLGDYVPDYNAVVGPMLYNNFDEYLAMTKSDLVKNLNAEAEKKGIKVLSLDYLFGFRSMLTEKEVKTPEDLKGLKIRVPNSQLYMLTLEAMGANPTPLPFTEVYSGIQQKVVDGLEGSLMTIYGTKIYEVRKQVSLTNHLLGVSAVTISNKVWNELTDEQRKVIEEEIYNGSVYNTDETVKLEKEYQTKLEELGVKFNEVDAVAFNKAIENVFNQFPKWTPGIYNQIMDELNKIRNK</sequence>
<evidence type="ECO:0008006" key="4">
    <source>
        <dbReference type="Google" id="ProtNLM"/>
    </source>
</evidence>
<keyword evidence="1" id="KW-0732">Signal</keyword>
<dbReference type="PATRIC" id="fig|1319815.3.peg.2781"/>
<dbReference type="NCBIfam" id="NF037995">
    <property type="entry name" value="TRAP_S1"/>
    <property type="match status" value="1"/>
</dbReference>
<dbReference type="eggNOG" id="COG1638">
    <property type="taxonomic scope" value="Bacteria"/>
</dbReference>
<dbReference type="EMBL" id="AXZF01000202">
    <property type="protein sequence ID" value="ERT63167.1"/>
    <property type="molecule type" value="Genomic_DNA"/>
</dbReference>
<comment type="caution">
    <text evidence="2">The sequence shown here is derived from an EMBL/GenBank/DDBJ whole genome shotgun (WGS) entry which is preliminary data.</text>
</comment>
<dbReference type="InterPro" id="IPR018389">
    <property type="entry name" value="DctP_fam"/>
</dbReference>
<organism evidence="2 3">
    <name type="scientific">Cetobacterium somerae ATCC BAA-474</name>
    <dbReference type="NCBI Taxonomy" id="1319815"/>
    <lineage>
        <taxon>Bacteria</taxon>
        <taxon>Fusobacteriati</taxon>
        <taxon>Fusobacteriota</taxon>
        <taxon>Fusobacteriia</taxon>
        <taxon>Fusobacteriales</taxon>
        <taxon>Fusobacteriaceae</taxon>
        <taxon>Cetobacterium</taxon>
    </lineage>
</organism>
<dbReference type="GO" id="GO:0055085">
    <property type="term" value="P:transmembrane transport"/>
    <property type="evidence" value="ECO:0007669"/>
    <property type="project" value="InterPro"/>
</dbReference>
<dbReference type="CDD" id="cd13669">
    <property type="entry name" value="PBP2_TRAP_TM0322_like"/>
    <property type="match status" value="1"/>
</dbReference>
<dbReference type="Pfam" id="PF03480">
    <property type="entry name" value="DctP"/>
    <property type="match status" value="1"/>
</dbReference>
<dbReference type="Gene3D" id="3.40.190.170">
    <property type="entry name" value="Bacterial extracellular solute-binding protein, family 7"/>
    <property type="match status" value="1"/>
</dbReference>
<proteinExistence type="predicted"/>
<dbReference type="InterPro" id="IPR038404">
    <property type="entry name" value="TRAP_DctP_sf"/>
</dbReference>
<accession>U7UUR8</accession>
<name>U7UUR8_9FUSO</name>
<dbReference type="HOGENOM" id="CLU_036176_1_1_0"/>
<dbReference type="PROSITE" id="PS51257">
    <property type="entry name" value="PROKAR_LIPOPROTEIN"/>
    <property type="match status" value="1"/>
</dbReference>
<protein>
    <recommendedName>
        <fullName evidence="4">Bacterial extracellular solute-binding protein, family 7</fullName>
    </recommendedName>
</protein>
<dbReference type="PANTHER" id="PTHR33376:SF3">
    <property type="entry name" value="C4-DICARBOXYLATE-BINDING PROTEIN"/>
    <property type="match status" value="1"/>
</dbReference>
<evidence type="ECO:0000256" key="1">
    <source>
        <dbReference type="ARBA" id="ARBA00022729"/>
    </source>
</evidence>
<dbReference type="Proteomes" id="UP000017081">
    <property type="component" value="Unassembled WGS sequence"/>
</dbReference>
<evidence type="ECO:0000313" key="3">
    <source>
        <dbReference type="Proteomes" id="UP000017081"/>
    </source>
</evidence>